<gene>
    <name evidence="1" type="ORF">B4135_2210</name>
</gene>
<protein>
    <submittedName>
        <fullName evidence="1">Uncharacterized protein</fullName>
    </submittedName>
</protein>
<comment type="caution">
    <text evidence="1">The sequence shown here is derived from an EMBL/GenBank/DDBJ whole genome shotgun (WGS) entry which is preliminary data.</text>
</comment>
<evidence type="ECO:0000313" key="2">
    <source>
        <dbReference type="Proteomes" id="UP000075683"/>
    </source>
</evidence>
<dbReference type="Proteomes" id="UP000075683">
    <property type="component" value="Unassembled WGS sequence"/>
</dbReference>
<sequence>MGGTVKIRIGQPRHEEGLEQLENAAKKPGAGLCYFFGKGIFPMKK</sequence>
<dbReference type="EMBL" id="LQYT01000048">
    <property type="protein sequence ID" value="KYD18707.1"/>
    <property type="molecule type" value="Genomic_DNA"/>
</dbReference>
<accession>A0A150M2A3</accession>
<reference evidence="1 2" key="1">
    <citation type="submission" date="2016-01" db="EMBL/GenBank/DDBJ databases">
        <title>Draft Genome Sequences of Seven Thermophilic Sporeformers Isolated from Foods.</title>
        <authorList>
            <person name="Berendsen E.M."/>
            <person name="Wells-Bennik M.H."/>
            <person name="Krawcyk A.O."/>
            <person name="De Jong A."/>
            <person name="Holsappel S."/>
            <person name="Eijlander R.T."/>
            <person name="Kuipers O.P."/>
        </authorList>
    </citation>
    <scope>NUCLEOTIDE SEQUENCE [LARGE SCALE GENOMIC DNA]</scope>
    <source>
        <strain evidence="1 2">B4135</strain>
    </source>
</reference>
<dbReference type="AlphaFoldDB" id="A0A150M2A3"/>
<organism evidence="1 2">
    <name type="scientific">Caldibacillus debilis</name>
    <dbReference type="NCBI Taxonomy" id="301148"/>
    <lineage>
        <taxon>Bacteria</taxon>
        <taxon>Bacillati</taxon>
        <taxon>Bacillota</taxon>
        <taxon>Bacilli</taxon>
        <taxon>Bacillales</taxon>
        <taxon>Bacillaceae</taxon>
        <taxon>Caldibacillus</taxon>
    </lineage>
</organism>
<dbReference type="STRING" id="301148.B4135_2210"/>
<evidence type="ECO:0000313" key="1">
    <source>
        <dbReference type="EMBL" id="KYD18707.1"/>
    </source>
</evidence>
<proteinExistence type="predicted"/>
<name>A0A150M2A3_9BACI</name>